<organism evidence="3">
    <name type="scientific">Onchocerca ochengi</name>
    <name type="common">Filarial nematode worm</name>
    <dbReference type="NCBI Taxonomy" id="42157"/>
    <lineage>
        <taxon>Eukaryota</taxon>
        <taxon>Metazoa</taxon>
        <taxon>Ecdysozoa</taxon>
        <taxon>Nematoda</taxon>
        <taxon>Chromadorea</taxon>
        <taxon>Rhabditida</taxon>
        <taxon>Spirurina</taxon>
        <taxon>Spiruromorpha</taxon>
        <taxon>Filarioidea</taxon>
        <taxon>Onchocercidae</taxon>
        <taxon>Onchocerca</taxon>
    </lineage>
</organism>
<gene>
    <name evidence="1" type="ORF">NOO_LOCUS9019</name>
</gene>
<sequence>MQSSVGCYPKSLPGQSPMDRHDITACVFRQKLKSLMDFIVKHEPYDKITSNEIDDIIFAEIPDADIDKDFYEVVTKNMIHGPCAANLLLQRDDIVAKRVDGKLLVAPCKPKGLKSKVNEFKGEIINKFELERINAELEILAQKQDTTKAVYNQLRNEILWEQISQRGEELAEQLKAGFGKATELIQEEL</sequence>
<proteinExistence type="predicted"/>
<reference evidence="1 2" key="2">
    <citation type="submission" date="2018-08" db="EMBL/GenBank/DDBJ databases">
        <authorList>
            <person name="Laetsch R D."/>
            <person name="Stevens L."/>
            <person name="Kumar S."/>
            <person name="Blaxter L. M."/>
        </authorList>
    </citation>
    <scope>NUCLEOTIDE SEQUENCE [LARGE SCALE GENOMIC DNA]</scope>
</reference>
<dbReference type="OrthoDB" id="10055660at2759"/>
<keyword evidence="2" id="KW-1185">Reference proteome</keyword>
<dbReference type="Proteomes" id="UP000271087">
    <property type="component" value="Unassembled WGS sequence"/>
</dbReference>
<protein>
    <submittedName>
        <fullName evidence="3">RRF domain-containing protein</fullName>
    </submittedName>
</protein>
<evidence type="ECO:0000313" key="3">
    <source>
        <dbReference type="WBParaSite" id="nOo.2.0.1.t09019-RA"/>
    </source>
</evidence>
<accession>A0A182ELM9</accession>
<dbReference type="WBParaSite" id="nOo.2.0.1.t09019-RA">
    <property type="protein sequence ID" value="nOo.2.0.1.t09019-RA"/>
    <property type="gene ID" value="nOo.2.0.1.g09019"/>
</dbReference>
<reference evidence="3" key="1">
    <citation type="submission" date="2016-06" db="UniProtKB">
        <authorList>
            <consortium name="WormBaseParasite"/>
        </authorList>
    </citation>
    <scope>IDENTIFICATION</scope>
</reference>
<dbReference type="EMBL" id="UYRW01004110">
    <property type="protein sequence ID" value="VDM92165.1"/>
    <property type="molecule type" value="Genomic_DNA"/>
</dbReference>
<name>A0A182ELM9_ONCOC</name>
<evidence type="ECO:0000313" key="1">
    <source>
        <dbReference type="EMBL" id="VDM92165.1"/>
    </source>
</evidence>
<dbReference type="AlphaFoldDB" id="A0A182ELM9"/>
<evidence type="ECO:0000313" key="2">
    <source>
        <dbReference type="Proteomes" id="UP000271087"/>
    </source>
</evidence>